<organism evidence="1 2">
    <name type="scientific">Agarivorans gilvus</name>
    <dbReference type="NCBI Taxonomy" id="680279"/>
    <lineage>
        <taxon>Bacteria</taxon>
        <taxon>Pseudomonadati</taxon>
        <taxon>Pseudomonadota</taxon>
        <taxon>Gammaproteobacteria</taxon>
        <taxon>Alteromonadales</taxon>
        <taxon>Alteromonadaceae</taxon>
        <taxon>Agarivorans</taxon>
    </lineage>
</organism>
<proteinExistence type="predicted"/>
<accession>A0ABQ1I6P0</accession>
<dbReference type="EMBL" id="BMDY01000045">
    <property type="protein sequence ID" value="GGB21729.1"/>
    <property type="molecule type" value="Genomic_DNA"/>
</dbReference>
<sequence>MQTAGLSMGFLAGAAAAKAVTAAAISLGLTTTPVGWVIAIGIGATYLAASTMDSFGQKVAESIYDRDTSLFNRIPASL</sequence>
<evidence type="ECO:0000313" key="1">
    <source>
        <dbReference type="EMBL" id="GGB21729.1"/>
    </source>
</evidence>
<gene>
    <name evidence="1" type="ORF">GCM10007414_38920</name>
</gene>
<reference evidence="2" key="1">
    <citation type="journal article" date="2019" name="Int. J. Syst. Evol. Microbiol.">
        <title>The Global Catalogue of Microorganisms (GCM) 10K type strain sequencing project: providing services to taxonomists for standard genome sequencing and annotation.</title>
        <authorList>
            <consortium name="The Broad Institute Genomics Platform"/>
            <consortium name="The Broad Institute Genome Sequencing Center for Infectious Disease"/>
            <person name="Wu L."/>
            <person name="Ma J."/>
        </authorList>
    </citation>
    <scope>NUCLEOTIDE SEQUENCE [LARGE SCALE GENOMIC DNA]</scope>
    <source>
        <strain evidence="2">CGMCC 1.10131</strain>
    </source>
</reference>
<name>A0ABQ1I6P0_9ALTE</name>
<evidence type="ECO:0000313" key="2">
    <source>
        <dbReference type="Proteomes" id="UP000651977"/>
    </source>
</evidence>
<protein>
    <submittedName>
        <fullName evidence="1">Uncharacterized protein</fullName>
    </submittedName>
</protein>
<comment type="caution">
    <text evidence="1">The sequence shown here is derived from an EMBL/GenBank/DDBJ whole genome shotgun (WGS) entry which is preliminary data.</text>
</comment>
<keyword evidence="2" id="KW-1185">Reference proteome</keyword>
<dbReference type="Proteomes" id="UP000651977">
    <property type="component" value="Unassembled WGS sequence"/>
</dbReference>